<sequence length="1356" mass="150180">MSNRLVEQIFPVLKTTDDVVKKRHFSDYEGHPGIVLLGDPGAGKTHLFKTAAESCTGGRYMTVRQFLIAPPDWSKETLFVDALDEKRAGRGDDSVVDAVVKKLLENPPAKLRISCRERDWLGDSDREAFSPFFEPRGGVAVLELGYFTPEEQVGLLLSLGIGSPEAFLQEALERDLTDYLTNPQNLSMLAEVAKDGHWPQTRFELFDLSSRRLLAEHNRERARRDEYGVDELQLIVGAICALRLISDIDGVSIDLRGVDDTRPGFELLLGFFERDKIRAALGRRIFLSIAEGSAVDYVHRTTAEFVGARWLAHQISGGLPVERVVALMGIDGQPSTELRGLHSWLPVFLPTFANRFIEADPHGILTYGDAASLDPTARMHLFNALARLSQTDPWFRSGSQSTEKLAVFCTTDLVFKLEAVLLDSNSNSSLKILVLDALEMGPPQTSLAGSLALILRNPDASIGERVRALRVLLRLGSIGESHIVEACRCHLGWTADDILLKAEAYGSLFGKPFIAADVAELLVRFQESTTEVPSSTIVWALPDAIPPSEIPFILDSVPGPLRPEPTSYHSVHTSRNASTVGNALAKFLIKLLDSEEPISPSALWRWMTIIGTQHGGSYLKEQLKLALVSRKTLLLKLIDERLSEFSNSTRIFTFASTIHSTLIGAVENRDVLERVLIRLRSPQPGRPVAGVLYELALWLLRTQVADAPRLLEELYPLGELAELREIRDAALCDVIPDWRRQMAVASESNRQDSEADKKRVLEEFRASEPAIRAGSQLNWLGHLARIYFGDFNDLDRNLSPRERLLGYLGEEYGQSALEGFVALLSTQVMPSVQVIGDAHIGGEIPSWWIAIVAGLDEFYVDDVASALVDRGVLSAGLAIDLIHSTSQYHGNSVNRIRHEWVTNALKSHKAVVRDTYLAVATIEFDARRSFIDGMHELRTAPTLAEFRGNVGLSILRSFPNASGQHLQQALECALADDGSSASLVSLAPGILAGTRGVDEANCDRWLTAAFIAHPSEFFDDFVRRASKSMSVIWLLRDFRRPSKFGATADTDRELELPLSHLEAIVILIAQHFPATPHPSGVFSGNTNAWDASEFLRILVNRISADSSLEASLCLTRLSKDPRLSTYRDFVLHAAASQQVRRRDVAYRQPNWTQSISTLANKSPANAADLHALVIDTLKDIAKQISHANNDIYKRFWNEDSYGRPTDPKPEESCRHVLIDLLRSRLEQADVTIDPEGHMAGGKRADMVVQYGGRFKIPVELKRNYHTEVWDAPQTQLDRLYTSDPQAYGYGIYGVFWFGNSRGRNTPPPPDSRARPETPTAMAAKLWSLIPDARRSHLSVLMLDVCGPSNSGGSGAA</sequence>
<dbReference type="Proteomes" id="UP000494115">
    <property type="component" value="Unassembled WGS sequence"/>
</dbReference>
<gene>
    <name evidence="1" type="ORF">LMG28138_05810</name>
</gene>
<organism evidence="1 2">
    <name type="scientific">Pararobbsia alpina</name>
    <dbReference type="NCBI Taxonomy" id="621374"/>
    <lineage>
        <taxon>Bacteria</taxon>
        <taxon>Pseudomonadati</taxon>
        <taxon>Pseudomonadota</taxon>
        <taxon>Betaproteobacteria</taxon>
        <taxon>Burkholderiales</taxon>
        <taxon>Burkholderiaceae</taxon>
        <taxon>Pararobbsia</taxon>
    </lineage>
</organism>
<keyword evidence="2" id="KW-1185">Reference proteome</keyword>
<proteinExistence type="predicted"/>
<evidence type="ECO:0000313" key="2">
    <source>
        <dbReference type="Proteomes" id="UP000494115"/>
    </source>
</evidence>
<protein>
    <submittedName>
        <fullName evidence="1">Uncharacterized protein</fullName>
    </submittedName>
</protein>
<dbReference type="EMBL" id="CADIKM010000084">
    <property type="protein sequence ID" value="CAB3806545.1"/>
    <property type="molecule type" value="Genomic_DNA"/>
</dbReference>
<reference evidence="1 2" key="1">
    <citation type="submission" date="2020-04" db="EMBL/GenBank/DDBJ databases">
        <authorList>
            <person name="De Canck E."/>
        </authorList>
    </citation>
    <scope>NUCLEOTIDE SEQUENCE [LARGE SCALE GENOMIC DNA]</scope>
    <source>
        <strain evidence="1 2">LMG 28138</strain>
    </source>
</reference>
<accession>A0A6S7BPG0</accession>
<name>A0A6S7BPG0_9BURK</name>
<evidence type="ECO:0000313" key="1">
    <source>
        <dbReference type="EMBL" id="CAB3806545.1"/>
    </source>
</evidence>
<dbReference type="RefSeq" id="WP_175108313.1">
    <property type="nucleotide sequence ID" value="NZ_CADIKM010000084.1"/>
</dbReference>